<name>A0A2T2X9G4_9FIRM</name>
<gene>
    <name evidence="3" type="ORF">C7B43_03390</name>
</gene>
<evidence type="ECO:0000256" key="1">
    <source>
        <dbReference type="SAM" id="MobiDB-lite"/>
    </source>
</evidence>
<reference evidence="3 4" key="1">
    <citation type="journal article" date="2014" name="BMC Genomics">
        <title>Comparison of environmental and isolate Sulfobacillus genomes reveals diverse carbon, sulfur, nitrogen, and hydrogen metabolisms.</title>
        <authorList>
            <person name="Justice N.B."/>
            <person name="Norman A."/>
            <person name="Brown C.T."/>
            <person name="Singh A."/>
            <person name="Thomas B.C."/>
            <person name="Banfield J.F."/>
        </authorList>
    </citation>
    <scope>NUCLEOTIDE SEQUENCE [LARGE SCALE GENOMIC DNA]</scope>
    <source>
        <strain evidence="3">AMDSBA1</strain>
    </source>
</reference>
<proteinExistence type="predicted"/>
<evidence type="ECO:0000313" key="3">
    <source>
        <dbReference type="EMBL" id="PSR31154.1"/>
    </source>
</evidence>
<comment type="caution">
    <text evidence="3">The sequence shown here is derived from an EMBL/GenBank/DDBJ whole genome shotgun (WGS) entry which is preliminary data.</text>
</comment>
<evidence type="ECO:0000313" key="4">
    <source>
        <dbReference type="Proteomes" id="UP000242699"/>
    </source>
</evidence>
<organism evidence="3 4">
    <name type="scientific">Sulfobacillus benefaciens</name>
    <dbReference type="NCBI Taxonomy" id="453960"/>
    <lineage>
        <taxon>Bacteria</taxon>
        <taxon>Bacillati</taxon>
        <taxon>Bacillota</taxon>
        <taxon>Clostridia</taxon>
        <taxon>Eubacteriales</taxon>
        <taxon>Clostridiales Family XVII. Incertae Sedis</taxon>
        <taxon>Sulfobacillus</taxon>
    </lineage>
</organism>
<feature type="chain" id="PRO_5015697102" evidence="2">
    <location>
        <begin position="30"/>
        <end position="125"/>
    </location>
</feature>
<dbReference type="Proteomes" id="UP000242699">
    <property type="component" value="Unassembled WGS sequence"/>
</dbReference>
<evidence type="ECO:0000256" key="2">
    <source>
        <dbReference type="SAM" id="SignalP"/>
    </source>
</evidence>
<feature type="region of interest" description="Disordered" evidence="1">
    <location>
        <begin position="28"/>
        <end position="54"/>
    </location>
</feature>
<keyword evidence="2" id="KW-0732">Signal</keyword>
<protein>
    <submittedName>
        <fullName evidence="3">Uncharacterized protein</fullName>
    </submittedName>
</protein>
<dbReference type="AlphaFoldDB" id="A0A2T2X9G4"/>
<feature type="compositionally biased region" description="Basic residues" evidence="1">
    <location>
        <begin position="44"/>
        <end position="54"/>
    </location>
</feature>
<accession>A0A2T2X9G4</accession>
<sequence length="125" mass="13141">MVAFSLSFKRSVLIAALALSITGCGAAQASRPAPPASSSATATHTKKTHKSKGIHVKGAVTSISASKLIVKTKTGTVFTFTLSSHTKYREKKKPINSAQIKTGETVAVAARHRKSSLVARVVRLL</sequence>
<dbReference type="EMBL" id="PXYT01000004">
    <property type="protein sequence ID" value="PSR31154.1"/>
    <property type="molecule type" value="Genomic_DNA"/>
</dbReference>
<feature type="signal peptide" evidence="2">
    <location>
        <begin position="1"/>
        <end position="29"/>
    </location>
</feature>